<comment type="subcellular location">
    <subcellularLocation>
        <location evidence="8">Cell inner membrane</location>
        <topology evidence="8">Multi-pass membrane protein</topology>
    </subcellularLocation>
    <subcellularLocation>
        <location evidence="1">Cell membrane</location>
        <topology evidence="1">Multi-pass membrane protein</topology>
    </subcellularLocation>
</comment>
<proteinExistence type="inferred from homology"/>
<feature type="transmembrane region" description="Helical" evidence="8">
    <location>
        <begin position="325"/>
        <end position="345"/>
    </location>
</feature>
<feature type="transmembrane region" description="Helical" evidence="8">
    <location>
        <begin position="269"/>
        <end position="287"/>
    </location>
</feature>
<evidence type="ECO:0000256" key="1">
    <source>
        <dbReference type="ARBA" id="ARBA00004651"/>
    </source>
</evidence>
<dbReference type="InterPro" id="IPR011701">
    <property type="entry name" value="MFS"/>
</dbReference>
<evidence type="ECO:0000256" key="5">
    <source>
        <dbReference type="ARBA" id="ARBA00022692"/>
    </source>
</evidence>
<evidence type="ECO:0000313" key="11">
    <source>
        <dbReference type="EMBL" id="CUH81063.1"/>
    </source>
</evidence>
<dbReference type="InterPro" id="IPR004812">
    <property type="entry name" value="Efflux_drug-R_Bcr/CmlA"/>
</dbReference>
<comment type="caution">
    <text evidence="8">Lacks conserved residue(s) required for the propagation of feature annotation.</text>
</comment>
<comment type="similarity">
    <text evidence="2 8">Belongs to the major facilitator superfamily. Bcr/CmlA family.</text>
</comment>
<feature type="transmembrane region" description="Helical" evidence="8">
    <location>
        <begin position="99"/>
        <end position="122"/>
    </location>
</feature>
<keyword evidence="6 8" id="KW-1133">Transmembrane helix</keyword>
<evidence type="ECO:0000256" key="2">
    <source>
        <dbReference type="ARBA" id="ARBA00006236"/>
    </source>
</evidence>
<dbReference type="GO" id="GO:1990961">
    <property type="term" value="P:xenobiotic detoxification by transmembrane export across the plasma membrane"/>
    <property type="evidence" value="ECO:0007669"/>
    <property type="project" value="InterPro"/>
</dbReference>
<dbReference type="AlphaFoldDB" id="A0A0P1GHA4"/>
<evidence type="ECO:0000256" key="4">
    <source>
        <dbReference type="ARBA" id="ARBA00022475"/>
    </source>
</evidence>
<sequence length="422" mass="44192">MRPRHLGPSRSRIPLTQVSDTSAPKPAPRTPPGLLTLILLSGISALGMNIFQPSLPGMAKYFDVDYHLMALSVPAYLATSAVVQILCGPISDKLGRRPVLFWSLLIFLLFTVGCIFAPTAGLFLMCRMGQAIGTTCMVLSRAAVRDMYEGPKAASMIGYVTMGMTLVPMLGPALGGILDQAYGWQANFWLLFACALVTLWLFWVDFGETAHASGKTLGEQFGEYPELLRSPRFWGYSLASGWSAGSFFAYLGGAPFVGTHIYGLSSGELGLFFSAPAVGYFLGNYLSGRFSEQVGINSMVLWGTCINLFGVALSLGISLAGLGTVWSFFGLMCFVGLGNGLAIPNGTTGAIGVRPHLAGTAAGLSSAIMIGSGAALSAMAAALLGEGSTAAPLLGIMAASGLGGLLAIATVMRREAQLARQI</sequence>
<dbReference type="PRINTS" id="PR01035">
    <property type="entry name" value="TCRTETA"/>
</dbReference>
<dbReference type="Pfam" id="PF07690">
    <property type="entry name" value="MFS_1"/>
    <property type="match status" value="1"/>
</dbReference>
<dbReference type="Gene3D" id="1.20.1720.10">
    <property type="entry name" value="Multidrug resistance protein D"/>
    <property type="match status" value="1"/>
</dbReference>
<feature type="transmembrane region" description="Helical" evidence="8">
    <location>
        <begin position="299"/>
        <end position="319"/>
    </location>
</feature>
<feature type="transmembrane region" description="Helical" evidence="8">
    <location>
        <begin position="156"/>
        <end position="178"/>
    </location>
</feature>
<dbReference type="PANTHER" id="PTHR23502:SF132">
    <property type="entry name" value="POLYAMINE TRANSPORTER 2-RELATED"/>
    <property type="match status" value="1"/>
</dbReference>
<feature type="transmembrane region" description="Helical" evidence="8">
    <location>
        <begin position="66"/>
        <end position="87"/>
    </location>
</feature>
<reference evidence="11 12" key="1">
    <citation type="submission" date="2015-09" db="EMBL/GenBank/DDBJ databases">
        <authorList>
            <consortium name="Swine Surveillance"/>
        </authorList>
    </citation>
    <scope>NUCLEOTIDE SEQUENCE [LARGE SCALE GENOMIC DNA]</scope>
    <source>
        <strain evidence="11 12">CECT 7557</strain>
    </source>
</reference>
<dbReference type="STRING" id="928856.SAMN04488049_10255"/>
<feature type="transmembrane region" description="Helical" evidence="8">
    <location>
        <begin position="390"/>
        <end position="412"/>
    </location>
</feature>
<keyword evidence="8" id="KW-0997">Cell inner membrane</keyword>
<dbReference type="InterPro" id="IPR001958">
    <property type="entry name" value="Tet-R_TetA/multi-R_MdtG-like"/>
</dbReference>
<accession>A0A0P1GHA4</accession>
<feature type="region of interest" description="Disordered" evidence="9">
    <location>
        <begin position="1"/>
        <end position="29"/>
    </location>
</feature>
<keyword evidence="5 8" id="KW-0812">Transmembrane</keyword>
<evidence type="ECO:0000259" key="10">
    <source>
        <dbReference type="PROSITE" id="PS50850"/>
    </source>
</evidence>
<keyword evidence="3 8" id="KW-0813">Transport</keyword>
<evidence type="ECO:0000256" key="8">
    <source>
        <dbReference type="RuleBase" id="RU365088"/>
    </source>
</evidence>
<dbReference type="EMBL" id="CYSD01000042">
    <property type="protein sequence ID" value="CUH81063.1"/>
    <property type="molecule type" value="Genomic_DNA"/>
</dbReference>
<name>A0A0P1GHA4_9RHOB</name>
<dbReference type="InterPro" id="IPR036259">
    <property type="entry name" value="MFS_trans_sf"/>
</dbReference>
<feature type="transmembrane region" description="Helical" evidence="8">
    <location>
        <begin position="34"/>
        <end position="51"/>
    </location>
</feature>
<organism evidence="11 12">
    <name type="scientific">Tritonibacter multivorans</name>
    <dbReference type="NCBI Taxonomy" id="928856"/>
    <lineage>
        <taxon>Bacteria</taxon>
        <taxon>Pseudomonadati</taxon>
        <taxon>Pseudomonadota</taxon>
        <taxon>Alphaproteobacteria</taxon>
        <taxon>Rhodobacterales</taxon>
        <taxon>Paracoccaceae</taxon>
        <taxon>Tritonibacter</taxon>
    </lineage>
</organism>
<protein>
    <recommendedName>
        <fullName evidence="8">Bcr/CflA family efflux transporter</fullName>
    </recommendedName>
</protein>
<evidence type="ECO:0000256" key="6">
    <source>
        <dbReference type="ARBA" id="ARBA00022989"/>
    </source>
</evidence>
<dbReference type="GO" id="GO:0005886">
    <property type="term" value="C:plasma membrane"/>
    <property type="evidence" value="ECO:0007669"/>
    <property type="project" value="UniProtKB-SubCell"/>
</dbReference>
<dbReference type="NCBIfam" id="TIGR00710">
    <property type="entry name" value="efflux_Bcr_CflA"/>
    <property type="match status" value="1"/>
</dbReference>
<dbReference type="CDD" id="cd17320">
    <property type="entry name" value="MFS_MdfA_MDR_like"/>
    <property type="match status" value="1"/>
</dbReference>
<keyword evidence="4" id="KW-1003">Cell membrane</keyword>
<gene>
    <name evidence="11" type="primary">ydhC_2</name>
    <name evidence="11" type="ORF">TRM7557_03219</name>
</gene>
<feature type="transmembrane region" description="Helical" evidence="8">
    <location>
        <begin position="357"/>
        <end position="384"/>
    </location>
</feature>
<evidence type="ECO:0000256" key="9">
    <source>
        <dbReference type="SAM" id="MobiDB-lite"/>
    </source>
</evidence>
<keyword evidence="7 8" id="KW-0472">Membrane</keyword>
<dbReference type="GO" id="GO:0042910">
    <property type="term" value="F:xenobiotic transmembrane transporter activity"/>
    <property type="evidence" value="ECO:0007669"/>
    <property type="project" value="InterPro"/>
</dbReference>
<feature type="transmembrane region" description="Helical" evidence="8">
    <location>
        <begin position="184"/>
        <end position="203"/>
    </location>
</feature>
<keyword evidence="12" id="KW-1185">Reference proteome</keyword>
<dbReference type="SUPFAM" id="SSF103473">
    <property type="entry name" value="MFS general substrate transporter"/>
    <property type="match status" value="1"/>
</dbReference>
<dbReference type="Proteomes" id="UP000052022">
    <property type="component" value="Unassembled WGS sequence"/>
</dbReference>
<feature type="domain" description="Major facilitator superfamily (MFS) profile" evidence="10">
    <location>
        <begin position="33"/>
        <end position="416"/>
    </location>
</feature>
<dbReference type="PROSITE" id="PS50850">
    <property type="entry name" value="MFS"/>
    <property type="match status" value="1"/>
</dbReference>
<dbReference type="InterPro" id="IPR020846">
    <property type="entry name" value="MFS_dom"/>
</dbReference>
<dbReference type="PANTHER" id="PTHR23502">
    <property type="entry name" value="MAJOR FACILITATOR SUPERFAMILY"/>
    <property type="match status" value="1"/>
</dbReference>
<evidence type="ECO:0000313" key="12">
    <source>
        <dbReference type="Proteomes" id="UP000052022"/>
    </source>
</evidence>
<evidence type="ECO:0000256" key="3">
    <source>
        <dbReference type="ARBA" id="ARBA00022448"/>
    </source>
</evidence>
<evidence type="ECO:0000256" key="7">
    <source>
        <dbReference type="ARBA" id="ARBA00023136"/>
    </source>
</evidence>